<keyword evidence="3" id="KW-0547">Nucleotide-binding</keyword>
<dbReference type="Pfam" id="PF13635">
    <property type="entry name" value="DUF4143"/>
    <property type="match status" value="1"/>
</dbReference>
<organism evidence="3 4">
    <name type="scientific">Geobacter benzoatilyticus</name>
    <dbReference type="NCBI Taxonomy" id="2815309"/>
    <lineage>
        <taxon>Bacteria</taxon>
        <taxon>Pseudomonadati</taxon>
        <taxon>Thermodesulfobacteriota</taxon>
        <taxon>Desulfuromonadia</taxon>
        <taxon>Geobacterales</taxon>
        <taxon>Geobacteraceae</taxon>
        <taxon>Geobacter</taxon>
    </lineage>
</organism>
<evidence type="ECO:0000313" key="4">
    <source>
        <dbReference type="Proteomes" id="UP000663651"/>
    </source>
</evidence>
<proteinExistence type="predicted"/>
<dbReference type="SUPFAM" id="SSF52540">
    <property type="entry name" value="P-loop containing nucleoside triphosphate hydrolases"/>
    <property type="match status" value="1"/>
</dbReference>
<evidence type="ECO:0000259" key="1">
    <source>
        <dbReference type="Pfam" id="PF13173"/>
    </source>
</evidence>
<dbReference type="RefSeq" id="WP_207163577.1">
    <property type="nucleotide sequence ID" value="NZ_CP071382.1"/>
</dbReference>
<accession>A0ABX7Q3V4</accession>
<sequence>MFEQAIVDQNPHWGGQPYNEGVRRDVLGKILEFLDLPHIISLVGVRRAGKSTIARQAINYLMGEKGINPKNILFLNLETPQFSRFRNDVASLERIYDDYLKLAAPEGTVYCFLDEVHFFPEWQVFVKDRFERKGIKFIVTGSNSRLLSSEFITLLSGRALPVEVFPFSFAEFARARGLDVGDRLEALRDRHRFRGVFDEYLRFGGFPEIAFIEDSALRKEVLVMYARNILYQDIAPRFGVKKAQELENLFFYLTSNVASLYSFNRLAALVGLTDKTVKEYLSFFADAHLLFTLDSFDFSVKEQIRSPKKIYAIDTGMAAATAFSFSENFGHYLENLVFLALRQQGREIYYYKTATGLEVDFVCREKGALTEFIQVARDLQGEKTRTRELKALFRALEETGLQSGTIVTYEDEDEISEGGRTIRVVPAYRYFCG</sequence>
<dbReference type="PANTHER" id="PTHR33295:SF8">
    <property type="entry name" value="AAA+ ATPASE DOMAIN-CONTAINING PROTEIN"/>
    <property type="match status" value="1"/>
</dbReference>
<dbReference type="InterPro" id="IPR041682">
    <property type="entry name" value="AAA_14"/>
</dbReference>
<dbReference type="Proteomes" id="UP000663651">
    <property type="component" value="Chromosome"/>
</dbReference>
<keyword evidence="4" id="KW-1185">Reference proteome</keyword>
<feature type="domain" description="DUF4143" evidence="2">
    <location>
        <begin position="232"/>
        <end position="367"/>
    </location>
</feature>
<dbReference type="GO" id="GO:0005524">
    <property type="term" value="F:ATP binding"/>
    <property type="evidence" value="ECO:0007669"/>
    <property type="project" value="UniProtKB-KW"/>
</dbReference>
<dbReference type="Pfam" id="PF13173">
    <property type="entry name" value="AAA_14"/>
    <property type="match status" value="1"/>
</dbReference>
<evidence type="ECO:0000313" key="3">
    <source>
        <dbReference type="EMBL" id="QSV45786.1"/>
    </source>
</evidence>
<keyword evidence="3" id="KW-0067">ATP-binding</keyword>
<gene>
    <name evidence="3" type="ORF">JZM60_00360</name>
</gene>
<dbReference type="InterPro" id="IPR027417">
    <property type="entry name" value="P-loop_NTPase"/>
</dbReference>
<feature type="domain" description="AAA" evidence="1">
    <location>
        <begin position="38"/>
        <end position="172"/>
    </location>
</feature>
<reference evidence="3 4" key="1">
    <citation type="submission" date="2021-03" db="EMBL/GenBank/DDBJ databases">
        <title>Geobacter metallireducens gen. nov. sp. nov., a microorganism capable of coupling the complete oxidation of organic compounds to the reduction of iron and other metals.</title>
        <authorList>
            <person name="Li Y."/>
        </authorList>
    </citation>
    <scope>NUCLEOTIDE SEQUENCE [LARGE SCALE GENOMIC DNA]</scope>
    <source>
        <strain evidence="3 4">Jerry-YX</strain>
    </source>
</reference>
<protein>
    <submittedName>
        <fullName evidence="3">ATP-binding protein</fullName>
    </submittedName>
</protein>
<evidence type="ECO:0000259" key="2">
    <source>
        <dbReference type="Pfam" id="PF13635"/>
    </source>
</evidence>
<dbReference type="PANTHER" id="PTHR33295">
    <property type="entry name" value="ATPASE"/>
    <property type="match status" value="1"/>
</dbReference>
<dbReference type="InterPro" id="IPR025420">
    <property type="entry name" value="DUF4143"/>
</dbReference>
<dbReference type="EMBL" id="CP071382">
    <property type="protein sequence ID" value="QSV45786.1"/>
    <property type="molecule type" value="Genomic_DNA"/>
</dbReference>
<name>A0ABX7Q3V4_9BACT</name>